<dbReference type="AlphaFoldDB" id="A0AA36IQZ9"/>
<dbReference type="InterPro" id="IPR043502">
    <property type="entry name" value="DNA/RNA_pol_sf"/>
</dbReference>
<evidence type="ECO:0000259" key="2">
    <source>
        <dbReference type="Pfam" id="PF00817"/>
    </source>
</evidence>
<gene>
    <name evidence="4" type="ORF">EVOR1521_LOCUS16513</name>
</gene>
<dbReference type="SUPFAM" id="SSF52540">
    <property type="entry name" value="P-loop containing nucleoside triphosphate hydrolases"/>
    <property type="match status" value="1"/>
</dbReference>
<name>A0AA36IQZ9_9DINO</name>
<dbReference type="InterPro" id="IPR001126">
    <property type="entry name" value="UmuC"/>
</dbReference>
<dbReference type="InterPro" id="IPR017961">
    <property type="entry name" value="DNA_pol_Y-fam_little_finger"/>
</dbReference>
<accession>A0AA36IQZ9</accession>
<proteinExistence type="predicted"/>
<dbReference type="CDD" id="cd03468">
    <property type="entry name" value="PolY_like"/>
    <property type="match status" value="1"/>
</dbReference>
<dbReference type="SUPFAM" id="SSF56672">
    <property type="entry name" value="DNA/RNA polymerases"/>
    <property type="match status" value="1"/>
</dbReference>
<reference evidence="4" key="1">
    <citation type="submission" date="2023-08" db="EMBL/GenBank/DDBJ databases">
        <authorList>
            <person name="Chen Y."/>
            <person name="Shah S."/>
            <person name="Dougan E. K."/>
            <person name="Thang M."/>
            <person name="Chan C."/>
        </authorList>
    </citation>
    <scope>NUCLEOTIDE SEQUENCE</scope>
</reference>
<organism evidence="4 5">
    <name type="scientific">Effrenium voratum</name>
    <dbReference type="NCBI Taxonomy" id="2562239"/>
    <lineage>
        <taxon>Eukaryota</taxon>
        <taxon>Sar</taxon>
        <taxon>Alveolata</taxon>
        <taxon>Dinophyceae</taxon>
        <taxon>Suessiales</taxon>
        <taxon>Symbiodiniaceae</taxon>
        <taxon>Effrenium</taxon>
    </lineage>
</organism>
<dbReference type="Pfam" id="PF11799">
    <property type="entry name" value="IMS_C"/>
    <property type="match status" value="1"/>
</dbReference>
<dbReference type="InterPro" id="IPR027417">
    <property type="entry name" value="P-loop_NTPase"/>
</dbReference>
<evidence type="ECO:0008006" key="6">
    <source>
        <dbReference type="Google" id="ProtNLM"/>
    </source>
</evidence>
<evidence type="ECO:0000256" key="1">
    <source>
        <dbReference type="ARBA" id="ARBA00022763"/>
    </source>
</evidence>
<keyword evidence="5" id="KW-1185">Reference proteome</keyword>
<evidence type="ECO:0000259" key="3">
    <source>
        <dbReference type="Pfam" id="PF11799"/>
    </source>
</evidence>
<dbReference type="GO" id="GO:0006281">
    <property type="term" value="P:DNA repair"/>
    <property type="evidence" value="ECO:0007669"/>
    <property type="project" value="InterPro"/>
</dbReference>
<sequence length="723" mass="78210">MQPTLIELQRQITALAPMQKPTDQQGFVTLGAERADAALGSALARGALHEMFAAQAADAAALTGFCAGLAQCISGDAGRIVWIRQGFSETEAGPLFMPGLAALGLDPAHIIHVRARRPEDGLRAALEAVRCAALGAVLIELWGMPRSLDLTATRRLALAAEASGTTPLLMRLAAEPGPSVAQTRWQVAAAPSRALAANAPGRPAFDITLLRNRAGASGQRWHLEWDHERKRFRHAATADACLCFTEKHNNALRVVRVDRKAMDIGLTPGLTLADARARVPQLAAVEMDHAADAAWLERIADFCDRYTPMTALDAPDGLVLDITGCAHLFGGEKGLLDDLVARLSHGTTQVRTALAGTPQAARALARFGQPHVIVAPGGEAAAVAPLPVAALEAGAETMTALLRAGLKTVGDLACRPHKPLVARFGAALAARLVRLQGGENIAIAPRRPVPVCSAERRFAEPLTQTGDVLATLEALAGHAADSLEKRGHGGRRFDAALFRTDGTVSRLTIETARPVRAPEVVTRLFRERIDTLGDPLDPGYGYDLIRLSVPVSAALETAQHTLDGRQVEDEDVTALIDRLSTRFGRHAVTQFVPAETHIPEEAVRAMPAGHAAAQATHWQMAPADARPMRPVHLFAQPQPIEALAEIPDGPPLRFRWRRVLHEIARAEGPERIAPEWWRGDEGSRTRDYYCVEDSHGRRFWIFRHGLYEELPHHPRWFMHGLFA</sequence>
<dbReference type="PANTHER" id="PTHR35369:SF2">
    <property type="entry name" value="BLR3025 PROTEIN"/>
    <property type="match status" value="1"/>
</dbReference>
<dbReference type="Gene3D" id="3.40.50.300">
    <property type="entry name" value="P-loop containing nucleotide triphosphate hydrolases"/>
    <property type="match status" value="1"/>
</dbReference>
<dbReference type="InterPro" id="IPR050356">
    <property type="entry name" value="SulA_CellDiv_inhibitor"/>
</dbReference>
<comment type="caution">
    <text evidence="4">The sequence shown here is derived from an EMBL/GenBank/DDBJ whole genome shotgun (WGS) entry which is preliminary data.</text>
</comment>
<dbReference type="Proteomes" id="UP001178507">
    <property type="component" value="Unassembled WGS sequence"/>
</dbReference>
<evidence type="ECO:0000313" key="5">
    <source>
        <dbReference type="Proteomes" id="UP001178507"/>
    </source>
</evidence>
<feature type="domain" description="DNA polymerase Y-family little finger" evidence="3">
    <location>
        <begin position="453"/>
        <end position="548"/>
    </location>
</feature>
<dbReference type="GO" id="GO:0003684">
    <property type="term" value="F:damaged DNA binding"/>
    <property type="evidence" value="ECO:0007669"/>
    <property type="project" value="InterPro"/>
</dbReference>
<feature type="domain" description="UmuC" evidence="2">
    <location>
        <begin position="252"/>
        <end position="364"/>
    </location>
</feature>
<keyword evidence="1" id="KW-0227">DNA damage</keyword>
<dbReference type="PANTHER" id="PTHR35369">
    <property type="entry name" value="BLR3025 PROTEIN-RELATED"/>
    <property type="match status" value="1"/>
</dbReference>
<evidence type="ECO:0000313" key="4">
    <source>
        <dbReference type="EMBL" id="CAJ1391249.1"/>
    </source>
</evidence>
<dbReference type="EMBL" id="CAUJNA010002223">
    <property type="protein sequence ID" value="CAJ1391249.1"/>
    <property type="molecule type" value="Genomic_DNA"/>
</dbReference>
<dbReference type="Pfam" id="PF00817">
    <property type="entry name" value="IMS"/>
    <property type="match status" value="1"/>
</dbReference>
<protein>
    <recommendedName>
        <fullName evidence="6">Protein ImuB</fullName>
    </recommendedName>
</protein>